<evidence type="ECO:0000256" key="2">
    <source>
        <dbReference type="ARBA" id="ARBA00022448"/>
    </source>
</evidence>
<dbReference type="PANTHER" id="PTHR48020:SF18">
    <property type="entry name" value="ALPHA-GLUCOSIDE TRANSPORTER, PUTATIVE-RELATED"/>
    <property type="match status" value="1"/>
</dbReference>
<dbReference type="Pfam" id="PF00083">
    <property type="entry name" value="Sugar_tr"/>
    <property type="match status" value="1"/>
</dbReference>
<keyword evidence="3 6" id="KW-0812">Transmembrane</keyword>
<dbReference type="GO" id="GO:0016020">
    <property type="term" value="C:membrane"/>
    <property type="evidence" value="ECO:0007669"/>
    <property type="project" value="UniProtKB-SubCell"/>
</dbReference>
<dbReference type="PANTHER" id="PTHR48020">
    <property type="entry name" value="PROTON MYO-INOSITOL COTRANSPORTER"/>
    <property type="match status" value="1"/>
</dbReference>
<dbReference type="SUPFAM" id="SSF103473">
    <property type="entry name" value="MFS general substrate transporter"/>
    <property type="match status" value="1"/>
</dbReference>
<name>A0A8H4WRX2_9HYPO</name>
<dbReference type="OrthoDB" id="2544694at2759"/>
<feature type="transmembrane region" description="Helical" evidence="6">
    <location>
        <begin position="243"/>
        <end position="262"/>
    </location>
</feature>
<dbReference type="EMBL" id="JABEXW010001092">
    <property type="protein sequence ID" value="KAF4947690.1"/>
    <property type="molecule type" value="Genomic_DNA"/>
</dbReference>
<dbReference type="InterPro" id="IPR036259">
    <property type="entry name" value="MFS_trans_sf"/>
</dbReference>
<keyword evidence="5 6" id="KW-0472">Membrane</keyword>
<evidence type="ECO:0000313" key="7">
    <source>
        <dbReference type="EMBL" id="KAF4947690.1"/>
    </source>
</evidence>
<reference evidence="7" key="1">
    <citation type="journal article" date="2020" name="BMC Genomics">
        <title>Correction to: Identification and distribution of gene clusters required for synthesis of sphingolipid metabolism inhibitors in diverse species of the filamentous fungus Fusarium.</title>
        <authorList>
            <person name="Kim H.S."/>
            <person name="Lohmar J.M."/>
            <person name="Busman M."/>
            <person name="Brown D.W."/>
            <person name="Naumann T.A."/>
            <person name="Divon H.H."/>
            <person name="Lysoe E."/>
            <person name="Uhlig S."/>
            <person name="Proctor R.H."/>
        </authorList>
    </citation>
    <scope>NUCLEOTIDE SEQUENCE</scope>
    <source>
        <strain evidence="7">NRRL 20472</strain>
    </source>
</reference>
<evidence type="ECO:0000256" key="4">
    <source>
        <dbReference type="ARBA" id="ARBA00022989"/>
    </source>
</evidence>
<keyword evidence="8" id="KW-1185">Reference proteome</keyword>
<evidence type="ECO:0000313" key="8">
    <source>
        <dbReference type="Proteomes" id="UP000622797"/>
    </source>
</evidence>
<evidence type="ECO:0000256" key="5">
    <source>
        <dbReference type="ARBA" id="ARBA00023136"/>
    </source>
</evidence>
<comment type="caution">
    <text evidence="7">The sequence shown here is derived from an EMBL/GenBank/DDBJ whole genome shotgun (WGS) entry which is preliminary data.</text>
</comment>
<feature type="transmembrane region" description="Helical" evidence="6">
    <location>
        <begin position="97"/>
        <end position="120"/>
    </location>
</feature>
<evidence type="ECO:0000256" key="1">
    <source>
        <dbReference type="ARBA" id="ARBA00004370"/>
    </source>
</evidence>
<keyword evidence="2" id="KW-0813">Transport</keyword>
<proteinExistence type="predicted"/>
<dbReference type="AlphaFoldDB" id="A0A8H4WRX2"/>
<reference evidence="7" key="2">
    <citation type="submission" date="2020-05" db="EMBL/GenBank/DDBJ databases">
        <authorList>
            <person name="Kim H.-S."/>
            <person name="Proctor R.H."/>
            <person name="Brown D.W."/>
        </authorList>
    </citation>
    <scope>NUCLEOTIDE SEQUENCE</scope>
    <source>
        <strain evidence="7">NRRL 20472</strain>
    </source>
</reference>
<evidence type="ECO:0000256" key="6">
    <source>
        <dbReference type="SAM" id="Phobius"/>
    </source>
</evidence>
<feature type="transmembrane region" description="Helical" evidence="6">
    <location>
        <begin position="169"/>
        <end position="190"/>
    </location>
</feature>
<sequence length="305" mass="34291">MAYPTDKPNDTVEHAEAPVEIDLKESEAIVDAASKGQATSGYENLTPSIMPVGQAIGMTTLPFISSPFDRKTAMYCYWFILALSVITEPVARTWPVWLVAKLLAGIGVGCLQSTLPVYVAEMAPLHICGGLLMCCNFWWTVGTFCAQVSLNTLNQAHEEEWMVHIYTQWAQIALMLIIYIFLHESPVWCVGVKDYDRARRLLNKLYRGVEGFDIEQQLQVLILAAEHEIVASEQRHISMTANGAAITCVVGIVMNILVPYMVDDNKRSAAELDELDELFERKIKAWKFHKTETAIQRLINIQNQL</sequence>
<dbReference type="InterPro" id="IPR050814">
    <property type="entry name" value="Myo-inositol_Transporter"/>
</dbReference>
<dbReference type="GO" id="GO:0022857">
    <property type="term" value="F:transmembrane transporter activity"/>
    <property type="evidence" value="ECO:0007669"/>
    <property type="project" value="InterPro"/>
</dbReference>
<dbReference type="Gene3D" id="1.20.1250.20">
    <property type="entry name" value="MFS general substrate transporter like domains"/>
    <property type="match status" value="1"/>
</dbReference>
<protein>
    <recommendedName>
        <fullName evidence="9">Major facilitator superfamily (MFS) profile domain-containing protein</fullName>
    </recommendedName>
</protein>
<dbReference type="InterPro" id="IPR005828">
    <property type="entry name" value="MFS_sugar_transport-like"/>
</dbReference>
<evidence type="ECO:0000256" key="3">
    <source>
        <dbReference type="ARBA" id="ARBA00022692"/>
    </source>
</evidence>
<feature type="transmembrane region" description="Helical" evidence="6">
    <location>
        <begin position="72"/>
        <end position="91"/>
    </location>
</feature>
<dbReference type="Proteomes" id="UP000622797">
    <property type="component" value="Unassembled WGS sequence"/>
</dbReference>
<evidence type="ECO:0008006" key="9">
    <source>
        <dbReference type="Google" id="ProtNLM"/>
    </source>
</evidence>
<organism evidence="7 8">
    <name type="scientific">Fusarium sarcochroum</name>
    <dbReference type="NCBI Taxonomy" id="1208366"/>
    <lineage>
        <taxon>Eukaryota</taxon>
        <taxon>Fungi</taxon>
        <taxon>Dikarya</taxon>
        <taxon>Ascomycota</taxon>
        <taxon>Pezizomycotina</taxon>
        <taxon>Sordariomycetes</taxon>
        <taxon>Hypocreomycetidae</taxon>
        <taxon>Hypocreales</taxon>
        <taxon>Nectriaceae</taxon>
        <taxon>Fusarium</taxon>
        <taxon>Fusarium lateritium species complex</taxon>
    </lineage>
</organism>
<comment type="subcellular location">
    <subcellularLocation>
        <location evidence="1">Membrane</location>
    </subcellularLocation>
</comment>
<feature type="transmembrane region" description="Helical" evidence="6">
    <location>
        <begin position="127"/>
        <end position="149"/>
    </location>
</feature>
<accession>A0A8H4WRX2</accession>
<keyword evidence="4 6" id="KW-1133">Transmembrane helix</keyword>
<gene>
    <name evidence="7" type="ORF">FSARC_13907</name>
</gene>